<protein>
    <submittedName>
        <fullName evidence="2">Uncharacterized protein</fullName>
    </submittedName>
</protein>
<evidence type="ECO:0000313" key="3">
    <source>
        <dbReference type="Proteomes" id="UP001359559"/>
    </source>
</evidence>
<dbReference type="EMBL" id="JAYKXN010000001">
    <property type="protein sequence ID" value="KAK7318722.1"/>
    <property type="molecule type" value="Genomic_DNA"/>
</dbReference>
<proteinExistence type="predicted"/>
<evidence type="ECO:0000256" key="1">
    <source>
        <dbReference type="SAM" id="MobiDB-lite"/>
    </source>
</evidence>
<evidence type="ECO:0000313" key="2">
    <source>
        <dbReference type="EMBL" id="KAK7318722.1"/>
    </source>
</evidence>
<feature type="region of interest" description="Disordered" evidence="1">
    <location>
        <begin position="13"/>
        <end position="42"/>
    </location>
</feature>
<sequence length="170" mass="18828">MTTHHNLLLHHLSQSHHNRNHHLTEPPPVAITSSHHHQTTTQEPPLLLQIAATKETTSLPLSLPFSNSQSIIYISLSGEPPNHRLPKLRTRTSVSPLPLNHRLGKLQATVSDHSDKPPSPSTLSVGIFEHLRLPSLRHGVFSTGSLFVIVGPQVVNSEGQKIRITYEVLK</sequence>
<name>A0AAN9Q1R2_CLITE</name>
<reference evidence="2 3" key="1">
    <citation type="submission" date="2024-01" db="EMBL/GenBank/DDBJ databases">
        <title>The genomes of 5 underutilized Papilionoideae crops provide insights into root nodulation and disease resistance.</title>
        <authorList>
            <person name="Yuan L."/>
        </authorList>
    </citation>
    <scope>NUCLEOTIDE SEQUENCE [LARGE SCALE GENOMIC DNA]</scope>
    <source>
        <strain evidence="2">LY-2023</strain>
        <tissue evidence="2">Leaf</tissue>
    </source>
</reference>
<dbReference type="AlphaFoldDB" id="A0AAN9Q1R2"/>
<organism evidence="2 3">
    <name type="scientific">Clitoria ternatea</name>
    <name type="common">Butterfly pea</name>
    <dbReference type="NCBI Taxonomy" id="43366"/>
    <lineage>
        <taxon>Eukaryota</taxon>
        <taxon>Viridiplantae</taxon>
        <taxon>Streptophyta</taxon>
        <taxon>Embryophyta</taxon>
        <taxon>Tracheophyta</taxon>
        <taxon>Spermatophyta</taxon>
        <taxon>Magnoliopsida</taxon>
        <taxon>eudicotyledons</taxon>
        <taxon>Gunneridae</taxon>
        <taxon>Pentapetalae</taxon>
        <taxon>rosids</taxon>
        <taxon>fabids</taxon>
        <taxon>Fabales</taxon>
        <taxon>Fabaceae</taxon>
        <taxon>Papilionoideae</taxon>
        <taxon>50 kb inversion clade</taxon>
        <taxon>NPAAA clade</taxon>
        <taxon>indigoferoid/millettioid clade</taxon>
        <taxon>Phaseoleae</taxon>
        <taxon>Clitoria</taxon>
    </lineage>
</organism>
<keyword evidence="3" id="KW-1185">Reference proteome</keyword>
<comment type="caution">
    <text evidence="2">The sequence shown here is derived from an EMBL/GenBank/DDBJ whole genome shotgun (WGS) entry which is preliminary data.</text>
</comment>
<accession>A0AAN9Q1R2</accession>
<dbReference type="Proteomes" id="UP001359559">
    <property type="component" value="Unassembled WGS sequence"/>
</dbReference>
<gene>
    <name evidence="2" type="ORF">RJT34_03428</name>
</gene>